<keyword evidence="1" id="KW-0472">Membrane</keyword>
<keyword evidence="3" id="KW-1185">Reference proteome</keyword>
<feature type="transmembrane region" description="Helical" evidence="1">
    <location>
        <begin position="138"/>
        <end position="156"/>
    </location>
</feature>
<gene>
    <name evidence="2" type="ORF">GCM10025864_11290</name>
</gene>
<feature type="transmembrane region" description="Helical" evidence="1">
    <location>
        <begin position="107"/>
        <end position="126"/>
    </location>
</feature>
<feature type="transmembrane region" description="Helical" evidence="1">
    <location>
        <begin position="20"/>
        <end position="50"/>
    </location>
</feature>
<dbReference type="RefSeq" id="WP_284292413.1">
    <property type="nucleotide sequence ID" value="NZ_BSUK01000001.1"/>
</dbReference>
<feature type="transmembrane region" description="Helical" evidence="1">
    <location>
        <begin position="57"/>
        <end position="76"/>
    </location>
</feature>
<comment type="caution">
    <text evidence="2">The sequence shown here is derived from an EMBL/GenBank/DDBJ whole genome shotgun (WGS) entry which is preliminary data.</text>
</comment>
<evidence type="ECO:0000256" key="1">
    <source>
        <dbReference type="SAM" id="Phobius"/>
    </source>
</evidence>
<evidence type="ECO:0000313" key="2">
    <source>
        <dbReference type="EMBL" id="GMA23370.1"/>
    </source>
</evidence>
<sequence>MTAVTGVTGGRADAWLAGALWLVVGAGFGFVISVVGLATVPAALVVAALLPTVGPRWALAGLVAVAAAAALVIGVGERPSSTGVTGCQPEPGVTCVSDSGSHAVTTALLGVAALLAVLAVVLVVVAARSGVRRPPAQLAFLALSGAGVLPLVVAYLNREGPGDVCTAYSGGQCVAGTEEWSPWPWLVVGVGLVVAGVVLSTVAARRR</sequence>
<dbReference type="Proteomes" id="UP001157091">
    <property type="component" value="Unassembled WGS sequence"/>
</dbReference>
<organism evidence="2 3">
    <name type="scientific">Luteimicrobium album</name>
    <dbReference type="NCBI Taxonomy" id="1054550"/>
    <lineage>
        <taxon>Bacteria</taxon>
        <taxon>Bacillati</taxon>
        <taxon>Actinomycetota</taxon>
        <taxon>Actinomycetes</taxon>
        <taxon>Micrococcales</taxon>
        <taxon>Luteimicrobium</taxon>
    </lineage>
</organism>
<dbReference type="EMBL" id="BSUK01000001">
    <property type="protein sequence ID" value="GMA23370.1"/>
    <property type="molecule type" value="Genomic_DNA"/>
</dbReference>
<proteinExistence type="predicted"/>
<name>A0ABQ6I0S0_9MICO</name>
<keyword evidence="1" id="KW-0812">Transmembrane</keyword>
<evidence type="ECO:0000313" key="3">
    <source>
        <dbReference type="Proteomes" id="UP001157091"/>
    </source>
</evidence>
<reference evidence="3" key="1">
    <citation type="journal article" date="2019" name="Int. J. Syst. Evol. Microbiol.">
        <title>The Global Catalogue of Microorganisms (GCM) 10K type strain sequencing project: providing services to taxonomists for standard genome sequencing and annotation.</title>
        <authorList>
            <consortium name="The Broad Institute Genomics Platform"/>
            <consortium name="The Broad Institute Genome Sequencing Center for Infectious Disease"/>
            <person name="Wu L."/>
            <person name="Ma J."/>
        </authorList>
    </citation>
    <scope>NUCLEOTIDE SEQUENCE [LARGE SCALE GENOMIC DNA]</scope>
    <source>
        <strain evidence="3">NBRC 106348</strain>
    </source>
</reference>
<keyword evidence="1" id="KW-1133">Transmembrane helix</keyword>
<protein>
    <submittedName>
        <fullName evidence="2">Uncharacterized protein</fullName>
    </submittedName>
</protein>
<feature type="transmembrane region" description="Helical" evidence="1">
    <location>
        <begin position="183"/>
        <end position="204"/>
    </location>
</feature>
<accession>A0ABQ6I0S0</accession>